<keyword evidence="1" id="KW-0677">Repeat</keyword>
<dbReference type="InterPro" id="IPR051685">
    <property type="entry name" value="Ycf3/AcsC/BcsC/TPR_MFPF"/>
</dbReference>
<accession>A0A660SMA3</accession>
<feature type="repeat" description="TPR" evidence="3">
    <location>
        <begin position="86"/>
        <end position="119"/>
    </location>
</feature>
<evidence type="ECO:0000256" key="2">
    <source>
        <dbReference type="ARBA" id="ARBA00022803"/>
    </source>
</evidence>
<dbReference type="EMBL" id="QNBE01000013">
    <property type="protein sequence ID" value="RKX71246.1"/>
    <property type="molecule type" value="Genomic_DNA"/>
</dbReference>
<feature type="repeat" description="TPR" evidence="3">
    <location>
        <begin position="154"/>
        <end position="187"/>
    </location>
</feature>
<proteinExistence type="predicted"/>
<dbReference type="SUPFAM" id="SSF48452">
    <property type="entry name" value="TPR-like"/>
    <property type="match status" value="1"/>
</dbReference>
<name>A0A660SMA3_UNCW3</name>
<dbReference type="PANTHER" id="PTHR44943:SF8">
    <property type="entry name" value="TPR REPEAT-CONTAINING PROTEIN MJ0263"/>
    <property type="match status" value="1"/>
</dbReference>
<evidence type="ECO:0000313" key="4">
    <source>
        <dbReference type="EMBL" id="RKX71246.1"/>
    </source>
</evidence>
<feature type="repeat" description="TPR" evidence="3">
    <location>
        <begin position="120"/>
        <end position="153"/>
    </location>
</feature>
<dbReference type="InterPro" id="IPR019734">
    <property type="entry name" value="TPR_rpt"/>
</dbReference>
<organism evidence="4 5">
    <name type="scientific">candidate division WOR-3 bacterium</name>
    <dbReference type="NCBI Taxonomy" id="2052148"/>
    <lineage>
        <taxon>Bacteria</taxon>
        <taxon>Bacteria division WOR-3</taxon>
    </lineage>
</organism>
<dbReference type="Pfam" id="PF13431">
    <property type="entry name" value="TPR_17"/>
    <property type="match status" value="1"/>
</dbReference>
<protein>
    <recommendedName>
        <fullName evidence="6">Tetratricopeptide repeat protein</fullName>
    </recommendedName>
</protein>
<evidence type="ECO:0000313" key="5">
    <source>
        <dbReference type="Proteomes" id="UP000268469"/>
    </source>
</evidence>
<sequence length="366" mass="42429">MRGSFGLDTGLPGRYHIETFAELRQNRIINQVYREGRIIHVEEHPYDPELTERKVIDLIQTIHNRKIEELSGVLKLAEDLRQKPAAEAYTKVGIILRKHGFLEDAREFLTRSIDLDPNRSLPFLFLAKIEAQYRNYEEALSHIDRAIEIDPEHPDLHFTKAEILSKMAKYQEAIGPLREALRLNPEYAEAHFRYGIVLLKAFLIQGKDGGHQSECLTHLKHAQILDERFQIYEFREAIAAIEREDFSKAVEFFATFEQRFESIDVHELVTEFELFSRYGDSGSLLTIDEHIERLTNELESHPKYADLHNALGKAYLVKMRALFNAAIGEFKQALAINEDYEEAKRNLKLVENEGKGFVLLLRAILK</sequence>
<dbReference type="Gene3D" id="1.25.40.10">
    <property type="entry name" value="Tetratricopeptide repeat domain"/>
    <property type="match status" value="2"/>
</dbReference>
<evidence type="ECO:0000256" key="3">
    <source>
        <dbReference type="PROSITE-ProRule" id="PRU00339"/>
    </source>
</evidence>
<comment type="caution">
    <text evidence="4">The sequence shown here is derived from an EMBL/GenBank/DDBJ whole genome shotgun (WGS) entry which is preliminary data.</text>
</comment>
<reference evidence="4 5" key="1">
    <citation type="submission" date="2018-06" db="EMBL/GenBank/DDBJ databases">
        <title>Extensive metabolic versatility and redundancy in microbially diverse, dynamic hydrothermal sediments.</title>
        <authorList>
            <person name="Dombrowski N."/>
            <person name="Teske A."/>
            <person name="Baker B.J."/>
        </authorList>
    </citation>
    <scope>NUCLEOTIDE SEQUENCE [LARGE SCALE GENOMIC DNA]</scope>
    <source>
        <strain evidence="4">B36_G15</strain>
    </source>
</reference>
<dbReference type="InterPro" id="IPR011990">
    <property type="entry name" value="TPR-like_helical_dom_sf"/>
</dbReference>
<gene>
    <name evidence="4" type="ORF">DRP53_02175</name>
</gene>
<evidence type="ECO:0008006" key="6">
    <source>
        <dbReference type="Google" id="ProtNLM"/>
    </source>
</evidence>
<dbReference type="Proteomes" id="UP000268469">
    <property type="component" value="Unassembled WGS sequence"/>
</dbReference>
<dbReference type="PANTHER" id="PTHR44943">
    <property type="entry name" value="CELLULOSE SYNTHASE OPERON PROTEIN C"/>
    <property type="match status" value="1"/>
</dbReference>
<dbReference type="SMART" id="SM00028">
    <property type="entry name" value="TPR"/>
    <property type="match status" value="4"/>
</dbReference>
<keyword evidence="2 3" id="KW-0802">TPR repeat</keyword>
<dbReference type="PROSITE" id="PS50005">
    <property type="entry name" value="TPR"/>
    <property type="match status" value="3"/>
</dbReference>
<dbReference type="AlphaFoldDB" id="A0A660SMA3"/>
<evidence type="ECO:0000256" key="1">
    <source>
        <dbReference type="ARBA" id="ARBA00022737"/>
    </source>
</evidence>